<sequence>MPPKGWKKNGDPSTTQRQKELELVSIEDILFPRSTLQKLAKTILLDEQGQNSMILAKDSMLALQRSATVFVSYLLFHARPICKDTGRKTVTAQDMMGALERAEFSGFIPEIKQKLGSFEAIVKMKRQKKLEEKRSLKEEEEEEEEEEEGQEGERDEDKAKRAKISEGKDKPGLVQEAESQASDDENVKGLESDEERQDDDIIIDEVEEDEGHVEDDIEDDIEEDDAGEEEEAVLMNPIAASSKDEDDLQGEKMEEEEEEEEEEGINQSSDNEEL</sequence>
<dbReference type="AlphaFoldDB" id="A0AAI9SSI6"/>
<dbReference type="SUPFAM" id="SSF47113">
    <property type="entry name" value="Histone-fold"/>
    <property type="match status" value="1"/>
</dbReference>
<keyword evidence="2" id="KW-0235">DNA replication</keyword>
<reference evidence="8" key="1">
    <citation type="journal article" date="2022" name="DNA Res.">
        <title>Genome analysis of five recently described species of the CUG-Ser clade uncovers Candida theae as a new hybrid lineage with pathogenic potential in the Candida parapsilosis species complex.</title>
        <authorList>
            <person name="Mixao V."/>
            <person name="Del Olmo V."/>
            <person name="Hegedusova E."/>
            <person name="Saus E."/>
            <person name="Pryszcz L."/>
            <person name="Cillingova A."/>
            <person name="Nosek J."/>
            <person name="Gabaldon T."/>
        </authorList>
    </citation>
    <scope>NUCLEOTIDE SEQUENCE</scope>
    <source>
        <strain evidence="8">CBS 10844</strain>
    </source>
</reference>
<feature type="compositionally biased region" description="Acidic residues" evidence="6">
    <location>
        <begin position="138"/>
        <end position="150"/>
    </location>
</feature>
<evidence type="ECO:0000256" key="4">
    <source>
        <dbReference type="ARBA" id="ARBA00039775"/>
    </source>
</evidence>
<organism evidence="8 9">
    <name type="scientific">Candida oxycetoniae</name>
    <dbReference type="NCBI Taxonomy" id="497107"/>
    <lineage>
        <taxon>Eukaryota</taxon>
        <taxon>Fungi</taxon>
        <taxon>Dikarya</taxon>
        <taxon>Ascomycota</taxon>
        <taxon>Saccharomycotina</taxon>
        <taxon>Pichiomycetes</taxon>
        <taxon>Debaryomycetaceae</taxon>
        <taxon>Candida/Lodderomyces clade</taxon>
        <taxon>Candida</taxon>
    </lineage>
</organism>
<gene>
    <name evidence="8" type="ORF">KGF56_004796</name>
</gene>
<dbReference type="GO" id="GO:0008622">
    <property type="term" value="C:epsilon DNA polymerase complex"/>
    <property type="evidence" value="ECO:0007669"/>
    <property type="project" value="TreeGrafter"/>
</dbReference>
<feature type="domain" description="Transcription factor CBF/NF-Y/archaeal histone" evidence="7">
    <location>
        <begin position="32"/>
        <end position="99"/>
    </location>
</feature>
<dbReference type="GeneID" id="73382409"/>
<evidence type="ECO:0000256" key="3">
    <source>
        <dbReference type="ARBA" id="ARBA00023242"/>
    </source>
</evidence>
<dbReference type="GO" id="GO:0031507">
    <property type="term" value="P:heterochromatin formation"/>
    <property type="evidence" value="ECO:0007669"/>
    <property type="project" value="TreeGrafter"/>
</dbReference>
<dbReference type="CDD" id="cd22928">
    <property type="entry name" value="HFD_POLE3_DPB4"/>
    <property type="match status" value="1"/>
</dbReference>
<comment type="caution">
    <text evidence="8">The sequence shown here is derived from an EMBL/GenBank/DDBJ whole genome shotgun (WGS) entry which is preliminary data.</text>
</comment>
<evidence type="ECO:0000256" key="1">
    <source>
        <dbReference type="ARBA" id="ARBA00004123"/>
    </source>
</evidence>
<dbReference type="EMBL" id="JAHUZD010000149">
    <property type="protein sequence ID" value="KAI3402388.2"/>
    <property type="molecule type" value="Genomic_DNA"/>
</dbReference>
<accession>A0AAI9SSI6</accession>
<evidence type="ECO:0000256" key="6">
    <source>
        <dbReference type="SAM" id="MobiDB-lite"/>
    </source>
</evidence>
<dbReference type="Gene3D" id="1.10.20.10">
    <property type="entry name" value="Histone, subunit A"/>
    <property type="match status" value="1"/>
</dbReference>
<protein>
    <recommendedName>
        <fullName evidence="4">DNA polymerase epsilon subunit D</fullName>
    </recommendedName>
    <alternativeName>
        <fullName evidence="5">DNA polymerase II subunit D</fullName>
    </alternativeName>
</protein>
<name>A0AAI9SSI6_9ASCO</name>
<keyword evidence="9" id="KW-1185">Reference proteome</keyword>
<dbReference type="RefSeq" id="XP_049178137.1">
    <property type="nucleotide sequence ID" value="XM_049326272.1"/>
</dbReference>
<dbReference type="InterPro" id="IPR003958">
    <property type="entry name" value="CBFA_NFYB_domain"/>
</dbReference>
<feature type="region of interest" description="Disordered" evidence="6">
    <location>
        <begin position="129"/>
        <end position="274"/>
    </location>
</feature>
<feature type="compositionally biased region" description="Acidic residues" evidence="6">
    <location>
        <begin position="192"/>
        <end position="232"/>
    </location>
</feature>
<evidence type="ECO:0000256" key="2">
    <source>
        <dbReference type="ARBA" id="ARBA00022705"/>
    </source>
</evidence>
<feature type="compositionally biased region" description="Basic and acidic residues" evidence="6">
    <location>
        <begin position="151"/>
        <end position="171"/>
    </location>
</feature>
<dbReference type="InterPro" id="IPR051377">
    <property type="entry name" value="DNA_Pol-Epsilon_Subunit"/>
</dbReference>
<dbReference type="GO" id="GO:0006272">
    <property type="term" value="P:leading strand elongation"/>
    <property type="evidence" value="ECO:0007669"/>
    <property type="project" value="TreeGrafter"/>
</dbReference>
<evidence type="ECO:0000259" key="7">
    <source>
        <dbReference type="Pfam" id="PF00808"/>
    </source>
</evidence>
<proteinExistence type="predicted"/>
<dbReference type="Proteomes" id="UP001202479">
    <property type="component" value="Unassembled WGS sequence"/>
</dbReference>
<keyword evidence="3" id="KW-0539">Nucleus</keyword>
<evidence type="ECO:0000313" key="8">
    <source>
        <dbReference type="EMBL" id="KAI3402388.2"/>
    </source>
</evidence>
<evidence type="ECO:0000256" key="5">
    <source>
        <dbReference type="ARBA" id="ARBA00042096"/>
    </source>
</evidence>
<dbReference type="GO" id="GO:0031490">
    <property type="term" value="F:chromatin DNA binding"/>
    <property type="evidence" value="ECO:0007669"/>
    <property type="project" value="TreeGrafter"/>
</dbReference>
<evidence type="ECO:0000313" key="9">
    <source>
        <dbReference type="Proteomes" id="UP001202479"/>
    </source>
</evidence>
<dbReference type="GO" id="GO:0046982">
    <property type="term" value="F:protein heterodimerization activity"/>
    <property type="evidence" value="ECO:0007669"/>
    <property type="project" value="InterPro"/>
</dbReference>
<feature type="compositionally biased region" description="Acidic residues" evidence="6">
    <location>
        <begin position="244"/>
        <end position="274"/>
    </location>
</feature>
<dbReference type="PANTHER" id="PTHR46172:SF1">
    <property type="entry name" value="DNA POLYMERASE EPSILON SUBUNIT 3"/>
    <property type="match status" value="1"/>
</dbReference>
<dbReference type="InterPro" id="IPR009072">
    <property type="entry name" value="Histone-fold"/>
</dbReference>
<dbReference type="Pfam" id="PF00808">
    <property type="entry name" value="CBFD_NFYB_HMF"/>
    <property type="match status" value="1"/>
</dbReference>
<dbReference type="GO" id="GO:0008623">
    <property type="term" value="C:CHRAC"/>
    <property type="evidence" value="ECO:0007669"/>
    <property type="project" value="TreeGrafter"/>
</dbReference>
<dbReference type="GO" id="GO:0006974">
    <property type="term" value="P:DNA damage response"/>
    <property type="evidence" value="ECO:0007669"/>
    <property type="project" value="TreeGrafter"/>
</dbReference>
<dbReference type="PANTHER" id="PTHR46172">
    <property type="entry name" value="DNA POLYMERASE EPSILON SUBUNIT 3"/>
    <property type="match status" value="1"/>
</dbReference>
<comment type="subcellular location">
    <subcellularLocation>
        <location evidence="1">Nucleus</location>
    </subcellularLocation>
</comment>